<evidence type="ECO:0000256" key="5">
    <source>
        <dbReference type="ARBA" id="ARBA00022679"/>
    </source>
</evidence>
<name>A0A1Z4N2S1_9CYAN</name>
<feature type="transmembrane region" description="Helical" evidence="9">
    <location>
        <begin position="354"/>
        <end position="380"/>
    </location>
</feature>
<sequence length="419" mass="47917">MNDLARLLSQIVLGWLAIQVLLILVFLWNLRSNQGKLLPDDKLPKTAIVLCLRGADPFLPNCLRALLNQNYPQYDLKLIVDRQEDPAWKIATDTIQELGATNVEISPLRIIRKNCSLKCSSLLQAASDLDDSYQVVALVDADTIVHPNWLRELVSPLNNPHIGATTGNRWYLPTGKYWGSLVRYIWNVSAVVQMYLYGIPWGGTLAVKTEVLRQTGLLDKWSKAFGEDTMMRSVLGKNKLRVKFVPSLLMLNREESDLPSLRYWLQRQLISSRLYHPWWLAVVGDTILTILLPTLLIVLFVAALFTQQWNTAVFCLSCYIGYMLGLLLLVIVLEKEIQQVLHHNGEPITKLAPATILKIFIGIPFTQWVYGCAMFLSLWMSKVKWRGITYDIKGPWNIRLLDYRPYKIVDQPSDRKLSL</sequence>
<keyword evidence="5 10" id="KW-0808">Transferase</keyword>
<dbReference type="GO" id="GO:0008120">
    <property type="term" value="F:ceramide glucosyltransferase activity"/>
    <property type="evidence" value="ECO:0007669"/>
    <property type="project" value="TreeGrafter"/>
</dbReference>
<accession>A0A1Z4N2S1</accession>
<dbReference type="PANTHER" id="PTHR12726:SF0">
    <property type="entry name" value="CERAMIDE GLUCOSYLTRANSFERASE"/>
    <property type="match status" value="1"/>
</dbReference>
<dbReference type="InterPro" id="IPR029044">
    <property type="entry name" value="Nucleotide-diphossugar_trans"/>
</dbReference>
<dbReference type="PANTHER" id="PTHR12726">
    <property type="entry name" value="CERAMIDE GLUCOSYLTRANSFERASE"/>
    <property type="match status" value="1"/>
</dbReference>
<evidence type="ECO:0000256" key="3">
    <source>
        <dbReference type="ARBA" id="ARBA00004991"/>
    </source>
</evidence>
<dbReference type="GO" id="GO:0006679">
    <property type="term" value="P:glucosylceramide biosynthetic process"/>
    <property type="evidence" value="ECO:0007669"/>
    <property type="project" value="TreeGrafter"/>
</dbReference>
<dbReference type="InterPro" id="IPR025993">
    <property type="entry name" value="Ceramide_glucosylTrfase"/>
</dbReference>
<keyword evidence="11" id="KW-1185">Reference proteome</keyword>
<gene>
    <name evidence="10" type="ORF">NIES37_40120</name>
</gene>
<evidence type="ECO:0000256" key="7">
    <source>
        <dbReference type="ARBA" id="ARBA00022989"/>
    </source>
</evidence>
<dbReference type="Gene3D" id="3.90.550.10">
    <property type="entry name" value="Spore Coat Polysaccharide Biosynthesis Protein SpsA, Chain A"/>
    <property type="match status" value="1"/>
</dbReference>
<keyword evidence="6 9" id="KW-0812">Transmembrane</keyword>
<feature type="transmembrane region" description="Helical" evidence="9">
    <location>
        <begin position="311"/>
        <end position="333"/>
    </location>
</feature>
<evidence type="ECO:0000256" key="9">
    <source>
        <dbReference type="SAM" id="Phobius"/>
    </source>
</evidence>
<dbReference type="Pfam" id="PF13641">
    <property type="entry name" value="Glyco_tranf_2_3"/>
    <property type="match status" value="1"/>
</dbReference>
<evidence type="ECO:0000313" key="10">
    <source>
        <dbReference type="EMBL" id="BAZ00029.1"/>
    </source>
</evidence>
<comment type="pathway">
    <text evidence="3">Sphingolipid metabolism.</text>
</comment>
<evidence type="ECO:0000256" key="6">
    <source>
        <dbReference type="ARBA" id="ARBA00022692"/>
    </source>
</evidence>
<dbReference type="SUPFAM" id="SSF53448">
    <property type="entry name" value="Nucleotide-diphospho-sugar transferases"/>
    <property type="match status" value="1"/>
</dbReference>
<evidence type="ECO:0000313" key="11">
    <source>
        <dbReference type="Proteomes" id="UP000218785"/>
    </source>
</evidence>
<evidence type="ECO:0000256" key="4">
    <source>
        <dbReference type="ARBA" id="ARBA00022676"/>
    </source>
</evidence>
<reference evidence="10 11" key="1">
    <citation type="submission" date="2017-06" db="EMBL/GenBank/DDBJ databases">
        <title>Genome sequencing of cyanobaciteial culture collection at National Institute for Environmental Studies (NIES).</title>
        <authorList>
            <person name="Hirose Y."/>
            <person name="Shimura Y."/>
            <person name="Fujisawa T."/>
            <person name="Nakamura Y."/>
            <person name="Kawachi M."/>
        </authorList>
    </citation>
    <scope>NUCLEOTIDE SEQUENCE [LARGE SCALE GENOMIC DNA]</scope>
    <source>
        <strain evidence="10 11">NIES-37</strain>
    </source>
</reference>
<keyword evidence="7 9" id="KW-1133">Transmembrane helix</keyword>
<organism evidence="10 11">
    <name type="scientific">Tolypothrix tenuis PCC 7101</name>
    <dbReference type="NCBI Taxonomy" id="231146"/>
    <lineage>
        <taxon>Bacteria</taxon>
        <taxon>Bacillati</taxon>
        <taxon>Cyanobacteriota</taxon>
        <taxon>Cyanophyceae</taxon>
        <taxon>Nostocales</taxon>
        <taxon>Tolypothrichaceae</taxon>
        <taxon>Tolypothrix</taxon>
    </lineage>
</organism>
<dbReference type="Proteomes" id="UP000218785">
    <property type="component" value="Chromosome"/>
</dbReference>
<comment type="subcellular location">
    <subcellularLocation>
        <location evidence="1">Membrane</location>
        <topology evidence="1">Multi-pass membrane protein</topology>
    </subcellularLocation>
</comment>
<dbReference type="AlphaFoldDB" id="A0A1Z4N2S1"/>
<dbReference type="EMBL" id="AP018248">
    <property type="protein sequence ID" value="BAZ00029.1"/>
    <property type="molecule type" value="Genomic_DNA"/>
</dbReference>
<evidence type="ECO:0000256" key="1">
    <source>
        <dbReference type="ARBA" id="ARBA00004141"/>
    </source>
</evidence>
<proteinExistence type="predicted"/>
<dbReference type="GO" id="GO:0016020">
    <property type="term" value="C:membrane"/>
    <property type="evidence" value="ECO:0007669"/>
    <property type="project" value="UniProtKB-SubCell"/>
</dbReference>
<keyword evidence="8 9" id="KW-0472">Membrane</keyword>
<keyword evidence="4" id="KW-0328">Glycosyltransferase</keyword>
<feature type="transmembrane region" description="Helical" evidence="9">
    <location>
        <begin position="12"/>
        <end position="30"/>
    </location>
</feature>
<dbReference type="KEGG" id="ttq:NIES37_40120"/>
<protein>
    <submittedName>
        <fullName evidence="10">Glycosyl transferase family protein</fullName>
    </submittedName>
</protein>
<feature type="transmembrane region" description="Helical" evidence="9">
    <location>
        <begin position="278"/>
        <end position="305"/>
    </location>
</feature>
<evidence type="ECO:0000256" key="8">
    <source>
        <dbReference type="ARBA" id="ARBA00023136"/>
    </source>
</evidence>
<comment type="pathway">
    <text evidence="2">Lipid metabolism; sphingolipid metabolism.</text>
</comment>
<evidence type="ECO:0000256" key="2">
    <source>
        <dbReference type="ARBA" id="ARBA00004760"/>
    </source>
</evidence>
<dbReference type="RefSeq" id="WP_096578610.1">
    <property type="nucleotide sequence ID" value="NZ_CAWNJS010000001.1"/>
</dbReference>
<dbReference type="CDD" id="cd00761">
    <property type="entry name" value="Glyco_tranf_GTA_type"/>
    <property type="match status" value="1"/>
</dbReference>